<keyword evidence="4" id="KW-1185">Reference proteome</keyword>
<feature type="transmembrane region" description="Helical" evidence="2">
    <location>
        <begin position="90"/>
        <end position="114"/>
    </location>
</feature>
<feature type="transmembrane region" description="Helical" evidence="2">
    <location>
        <begin position="325"/>
        <end position="348"/>
    </location>
</feature>
<feature type="transmembrane region" description="Helical" evidence="2">
    <location>
        <begin position="12"/>
        <end position="33"/>
    </location>
</feature>
<gene>
    <name evidence="3" type="ORF">LX81_02289</name>
</gene>
<comment type="caution">
    <text evidence="3">The sequence shown here is derived from an EMBL/GenBank/DDBJ whole genome shotgun (WGS) entry which is preliminary data.</text>
</comment>
<sequence>MGRLYIIDGFRGFFLLFMGIVHFNGILGTTIGRYNHHVVGWVEDAQGFVFISGMVVGLVYGKKFLRSDDPSTATRAIWARIRTIYSHHAGLIFIFLASALLLGAAVPNVLAPYAREPIVFTMTSLVFTSSSMHMGILPMYIGFMVFVPLAFRWLHEGKDPAFWALVGVCWLAAQTALAGFLMNLAQNGLRVAGVPVTFGIYFNLLGWQVLFFVGLFFGFRMAQGRLDLSVLSAPGYRLAFLIAGTGIILLAIYKLSLGNGVFPADFFTRDLVRNLNERSTLSTIYVAAFALDAFVIVWLLNAGVTDRAAWVRGLSGAIRWLFSRPALVFLGQHSLHVFSFHLLVFYAMGILVEHTDMTEFVRSLVLVAATASLWLAAWAHARMQSRGAVSQEPRAGSRTVPAKAATTTKR</sequence>
<proteinExistence type="predicted"/>
<protein>
    <recommendedName>
        <fullName evidence="5">OpgC protein</fullName>
    </recommendedName>
</protein>
<evidence type="ECO:0000313" key="3">
    <source>
        <dbReference type="EMBL" id="PZX16017.1"/>
    </source>
</evidence>
<feature type="region of interest" description="Disordered" evidence="1">
    <location>
        <begin position="389"/>
        <end position="410"/>
    </location>
</feature>
<evidence type="ECO:0008006" key="5">
    <source>
        <dbReference type="Google" id="ProtNLM"/>
    </source>
</evidence>
<dbReference type="AlphaFoldDB" id="A0A2W7NCZ2"/>
<evidence type="ECO:0000256" key="1">
    <source>
        <dbReference type="SAM" id="MobiDB-lite"/>
    </source>
</evidence>
<dbReference type="Proteomes" id="UP000248916">
    <property type="component" value="Unassembled WGS sequence"/>
</dbReference>
<organism evidence="3 4">
    <name type="scientific">Palleronia aestuarii</name>
    <dbReference type="NCBI Taxonomy" id="568105"/>
    <lineage>
        <taxon>Bacteria</taxon>
        <taxon>Pseudomonadati</taxon>
        <taxon>Pseudomonadota</taxon>
        <taxon>Alphaproteobacteria</taxon>
        <taxon>Rhodobacterales</taxon>
        <taxon>Roseobacteraceae</taxon>
        <taxon>Palleronia</taxon>
    </lineage>
</organism>
<keyword evidence="2" id="KW-0472">Membrane</keyword>
<evidence type="ECO:0000256" key="2">
    <source>
        <dbReference type="SAM" id="Phobius"/>
    </source>
</evidence>
<dbReference type="PANTHER" id="PTHR38592:SF3">
    <property type="entry name" value="BLL4819 PROTEIN"/>
    <property type="match status" value="1"/>
</dbReference>
<feature type="transmembrane region" description="Helical" evidence="2">
    <location>
        <begin position="45"/>
        <end position="61"/>
    </location>
</feature>
<feature type="transmembrane region" description="Helical" evidence="2">
    <location>
        <begin position="161"/>
        <end position="182"/>
    </location>
</feature>
<feature type="transmembrane region" description="Helical" evidence="2">
    <location>
        <begin position="194"/>
        <end position="217"/>
    </location>
</feature>
<dbReference type="RefSeq" id="WP_170133922.1">
    <property type="nucleotide sequence ID" value="NZ_QKZL01000008.1"/>
</dbReference>
<dbReference type="PANTHER" id="PTHR38592">
    <property type="entry name" value="BLL4819 PROTEIN"/>
    <property type="match status" value="1"/>
</dbReference>
<feature type="transmembrane region" description="Helical" evidence="2">
    <location>
        <begin position="238"/>
        <end position="262"/>
    </location>
</feature>
<accession>A0A2W7NCZ2</accession>
<evidence type="ECO:0000313" key="4">
    <source>
        <dbReference type="Proteomes" id="UP000248916"/>
    </source>
</evidence>
<dbReference type="InterPro" id="IPR014550">
    <property type="entry name" value="UCP028704_OpgC"/>
</dbReference>
<keyword evidence="2" id="KW-0812">Transmembrane</keyword>
<feature type="transmembrane region" description="Helical" evidence="2">
    <location>
        <begin position="134"/>
        <end position="154"/>
    </location>
</feature>
<reference evidence="3 4" key="1">
    <citation type="submission" date="2018-06" db="EMBL/GenBank/DDBJ databases">
        <title>Genomic Encyclopedia of Archaeal and Bacterial Type Strains, Phase II (KMG-II): from individual species to whole genera.</title>
        <authorList>
            <person name="Goeker M."/>
        </authorList>
    </citation>
    <scope>NUCLEOTIDE SEQUENCE [LARGE SCALE GENOMIC DNA]</scope>
    <source>
        <strain evidence="3 4">DSM 22009</strain>
    </source>
</reference>
<dbReference type="Pfam" id="PF10129">
    <property type="entry name" value="OpgC_C"/>
    <property type="match status" value="1"/>
</dbReference>
<name>A0A2W7NCZ2_9RHOB</name>
<feature type="transmembrane region" description="Helical" evidence="2">
    <location>
        <begin position="282"/>
        <end position="304"/>
    </location>
</feature>
<keyword evidence="2" id="KW-1133">Transmembrane helix</keyword>
<dbReference type="EMBL" id="QKZL01000008">
    <property type="protein sequence ID" value="PZX16017.1"/>
    <property type="molecule type" value="Genomic_DNA"/>
</dbReference>
<feature type="transmembrane region" description="Helical" evidence="2">
    <location>
        <begin position="360"/>
        <end position="381"/>
    </location>
</feature>